<feature type="domain" description="ABC transmembrane type-1" evidence="8">
    <location>
        <begin position="72"/>
        <end position="282"/>
    </location>
</feature>
<evidence type="ECO:0000256" key="5">
    <source>
        <dbReference type="ARBA" id="ARBA00022989"/>
    </source>
</evidence>
<keyword evidence="4 7" id="KW-0812">Transmembrane</keyword>
<keyword evidence="10" id="KW-1185">Reference proteome</keyword>
<evidence type="ECO:0000256" key="2">
    <source>
        <dbReference type="ARBA" id="ARBA00022448"/>
    </source>
</evidence>
<dbReference type="InterPro" id="IPR035906">
    <property type="entry name" value="MetI-like_sf"/>
</dbReference>
<protein>
    <submittedName>
        <fullName evidence="9">Sugar ABC transporter permease</fullName>
    </submittedName>
</protein>
<dbReference type="RefSeq" id="WP_324668984.1">
    <property type="nucleotide sequence ID" value="NZ_CP141614.1"/>
</dbReference>
<comment type="subcellular location">
    <subcellularLocation>
        <location evidence="1 7">Cell membrane</location>
        <topology evidence="1 7">Multi-pass membrane protein</topology>
    </subcellularLocation>
</comment>
<keyword evidence="6 7" id="KW-0472">Membrane</keyword>
<keyword evidence="3" id="KW-1003">Cell membrane</keyword>
<evidence type="ECO:0000256" key="7">
    <source>
        <dbReference type="RuleBase" id="RU363032"/>
    </source>
</evidence>
<feature type="transmembrane region" description="Helical" evidence="7">
    <location>
        <begin position="214"/>
        <end position="235"/>
    </location>
</feature>
<dbReference type="PROSITE" id="PS50928">
    <property type="entry name" value="ABC_TM1"/>
    <property type="match status" value="1"/>
</dbReference>
<evidence type="ECO:0000259" key="8">
    <source>
        <dbReference type="PROSITE" id="PS50928"/>
    </source>
</evidence>
<evidence type="ECO:0000256" key="4">
    <source>
        <dbReference type="ARBA" id="ARBA00022692"/>
    </source>
</evidence>
<dbReference type="InterPro" id="IPR051393">
    <property type="entry name" value="ABC_transporter_permease"/>
</dbReference>
<name>A0ABZ1BQ02_9FIRM</name>
<dbReference type="Pfam" id="PF00528">
    <property type="entry name" value="BPD_transp_1"/>
    <property type="match status" value="1"/>
</dbReference>
<feature type="transmembrane region" description="Helical" evidence="7">
    <location>
        <begin position="266"/>
        <end position="287"/>
    </location>
</feature>
<evidence type="ECO:0000256" key="6">
    <source>
        <dbReference type="ARBA" id="ARBA00023136"/>
    </source>
</evidence>
<keyword evidence="2 7" id="KW-0813">Transport</keyword>
<evidence type="ECO:0000256" key="3">
    <source>
        <dbReference type="ARBA" id="ARBA00022475"/>
    </source>
</evidence>
<proteinExistence type="inferred from homology"/>
<feature type="transmembrane region" description="Helical" evidence="7">
    <location>
        <begin position="112"/>
        <end position="130"/>
    </location>
</feature>
<dbReference type="PANTHER" id="PTHR30193:SF37">
    <property type="entry name" value="INNER MEMBRANE ABC TRANSPORTER PERMEASE PROTEIN YCJO"/>
    <property type="match status" value="1"/>
</dbReference>
<dbReference type="InterPro" id="IPR000515">
    <property type="entry name" value="MetI-like"/>
</dbReference>
<organism evidence="9 10">
    <name type="scientific">Geochorda subterranea</name>
    <dbReference type="NCBI Taxonomy" id="3109564"/>
    <lineage>
        <taxon>Bacteria</taxon>
        <taxon>Bacillati</taxon>
        <taxon>Bacillota</taxon>
        <taxon>Limnochordia</taxon>
        <taxon>Limnochordales</taxon>
        <taxon>Geochordaceae</taxon>
        <taxon>Geochorda</taxon>
    </lineage>
</organism>
<feature type="transmembrane region" description="Helical" evidence="7">
    <location>
        <begin position="150"/>
        <end position="176"/>
    </location>
</feature>
<keyword evidence="5 7" id="KW-1133">Transmembrane helix</keyword>
<dbReference type="EMBL" id="CP141614">
    <property type="protein sequence ID" value="WRP14628.1"/>
    <property type="molecule type" value="Genomic_DNA"/>
</dbReference>
<evidence type="ECO:0000313" key="10">
    <source>
        <dbReference type="Proteomes" id="UP001333102"/>
    </source>
</evidence>
<feature type="transmembrane region" description="Helical" evidence="7">
    <location>
        <begin position="15"/>
        <end position="40"/>
    </location>
</feature>
<evidence type="ECO:0000313" key="9">
    <source>
        <dbReference type="EMBL" id="WRP14628.1"/>
    </source>
</evidence>
<gene>
    <name evidence="9" type="ORF">VLY81_00210</name>
</gene>
<dbReference type="CDD" id="cd06261">
    <property type="entry name" value="TM_PBP2"/>
    <property type="match status" value="1"/>
</dbReference>
<dbReference type="Proteomes" id="UP001333102">
    <property type="component" value="Chromosome"/>
</dbReference>
<dbReference type="PANTHER" id="PTHR30193">
    <property type="entry name" value="ABC TRANSPORTER PERMEASE PROTEIN"/>
    <property type="match status" value="1"/>
</dbReference>
<sequence>MPARALARRLYQDRWAYLFLLPSLGFFAVFFLVPVAWGAVLSVLDYRPLSSQWVGLDNYRYVLTDWLFWRSLANNLYYAAGVVPLWLGKALFVAAVIFPFRKPLQNLYKTAFYLPHVTSAVIISMIWLWIYNPPFGLLNYLLKTPGFAWLGNTLTAMPALILMQVIMGGGSTIVLISAAMGSIPGDYYEAAEIDGATKVQQFVRITLPLLKPTMLYLLVMGTISSFQVFTNVYLMTRGGPQFSTITIGYLIYETAFTFYEFGTASAMAMVLFAIVFAVALVQFRWLATDVEY</sequence>
<feature type="transmembrane region" description="Helical" evidence="7">
    <location>
        <begin position="76"/>
        <end position="100"/>
    </location>
</feature>
<accession>A0ABZ1BQ02</accession>
<evidence type="ECO:0000256" key="1">
    <source>
        <dbReference type="ARBA" id="ARBA00004651"/>
    </source>
</evidence>
<comment type="similarity">
    <text evidence="7">Belongs to the binding-protein-dependent transport system permease family.</text>
</comment>
<dbReference type="SUPFAM" id="SSF161098">
    <property type="entry name" value="MetI-like"/>
    <property type="match status" value="1"/>
</dbReference>
<dbReference type="Gene3D" id="1.10.3720.10">
    <property type="entry name" value="MetI-like"/>
    <property type="match status" value="1"/>
</dbReference>
<reference evidence="10" key="1">
    <citation type="submission" date="2023-12" db="EMBL/GenBank/DDBJ databases">
        <title>Novel isolates from deep terrestrial aquifers shed light on the physiology and ecology of the class Limnochordia.</title>
        <authorList>
            <person name="Karnachuk O.V."/>
            <person name="Lukina A.P."/>
            <person name="Avakyan M.R."/>
            <person name="Kadnikov V."/>
            <person name="Begmatov S."/>
            <person name="Beletsky A.V."/>
            <person name="Mardanov A.V."/>
            <person name="Ravin N.V."/>
        </authorList>
    </citation>
    <scope>NUCLEOTIDE SEQUENCE [LARGE SCALE GENOMIC DNA]</scope>
    <source>
        <strain evidence="10">LN</strain>
    </source>
</reference>